<dbReference type="EMBL" id="NBAG03000218">
    <property type="protein sequence ID" value="PNI80295.1"/>
    <property type="molecule type" value="Genomic_DNA"/>
</dbReference>
<dbReference type="Proteomes" id="UP000236370">
    <property type="component" value="Unassembled WGS sequence"/>
</dbReference>
<gene>
    <name evidence="2" type="ORF">CK820_G0004981</name>
</gene>
<reference evidence="2 3" key="1">
    <citation type="submission" date="2017-12" db="EMBL/GenBank/DDBJ databases">
        <title>High-resolution comparative analysis of great ape genomes.</title>
        <authorList>
            <person name="Pollen A."/>
            <person name="Hastie A."/>
            <person name="Hormozdiari F."/>
            <person name="Dougherty M."/>
            <person name="Liu R."/>
            <person name="Chaisson M."/>
            <person name="Hoppe E."/>
            <person name="Hill C."/>
            <person name="Pang A."/>
            <person name="Hillier L."/>
            <person name="Baker C."/>
            <person name="Armstrong J."/>
            <person name="Shendure J."/>
            <person name="Paten B."/>
            <person name="Wilson R."/>
            <person name="Chao H."/>
            <person name="Schneider V."/>
            <person name="Ventura M."/>
            <person name="Kronenberg Z."/>
            <person name="Murali S."/>
            <person name="Gordon D."/>
            <person name="Cantsilieris S."/>
            <person name="Munson K."/>
            <person name="Nelson B."/>
            <person name="Raja A."/>
            <person name="Underwood J."/>
            <person name="Diekhans M."/>
            <person name="Fiddes I."/>
            <person name="Haussler D."/>
            <person name="Eichler E."/>
        </authorList>
    </citation>
    <scope>NUCLEOTIDE SEQUENCE [LARGE SCALE GENOMIC DNA]</scope>
    <source>
        <strain evidence="2">Yerkes chimp pedigree #C0471</strain>
    </source>
</reference>
<dbReference type="AlphaFoldDB" id="A0A2J8P8E6"/>
<evidence type="ECO:0000313" key="2">
    <source>
        <dbReference type="EMBL" id="PNI80295.1"/>
    </source>
</evidence>
<evidence type="ECO:0000313" key="3">
    <source>
        <dbReference type="Proteomes" id="UP000236370"/>
    </source>
</evidence>
<accession>A0A2J8P8E6</accession>
<feature type="region of interest" description="Disordered" evidence="1">
    <location>
        <begin position="1"/>
        <end position="43"/>
    </location>
</feature>
<protein>
    <submittedName>
        <fullName evidence="2">BAP1 isoform 11</fullName>
    </submittedName>
</protein>
<evidence type="ECO:0000256" key="1">
    <source>
        <dbReference type="SAM" id="MobiDB-lite"/>
    </source>
</evidence>
<comment type="caution">
    <text evidence="2">The sequence shown here is derived from an EMBL/GenBank/DDBJ whole genome shotgun (WGS) entry which is preliminary data.</text>
</comment>
<proteinExistence type="predicted"/>
<name>A0A2J8P8E6_PANTR</name>
<sequence length="162" mass="16559">MGGTRPQSFHRALRPDTADQPRSAQEAASGVGTQQGTAASSTAGCGAAGPGSSAWAAEYIFYLSETSIFLGSNPACHHVDISSYLTMLSLLGAVLVGPGPCIMPWSQLQGPSWGPGWALGSGPCCSSPSHQPVSVVRKPGLLSSFLLGECQTQGPSIGLGWE</sequence>
<organism evidence="2 3">
    <name type="scientific">Pan troglodytes</name>
    <name type="common">Chimpanzee</name>
    <dbReference type="NCBI Taxonomy" id="9598"/>
    <lineage>
        <taxon>Eukaryota</taxon>
        <taxon>Metazoa</taxon>
        <taxon>Chordata</taxon>
        <taxon>Craniata</taxon>
        <taxon>Vertebrata</taxon>
        <taxon>Euteleostomi</taxon>
        <taxon>Mammalia</taxon>
        <taxon>Eutheria</taxon>
        <taxon>Euarchontoglires</taxon>
        <taxon>Primates</taxon>
        <taxon>Haplorrhini</taxon>
        <taxon>Catarrhini</taxon>
        <taxon>Hominidae</taxon>
        <taxon>Pan</taxon>
    </lineage>
</organism>